<dbReference type="KEGG" id="psel:GM415_04325"/>
<organism evidence="8 9">
    <name type="scientific">Pseudodesulfovibrio cashew</name>
    <dbReference type="NCBI Taxonomy" id="2678688"/>
    <lineage>
        <taxon>Bacteria</taxon>
        <taxon>Pseudomonadati</taxon>
        <taxon>Thermodesulfobacteriota</taxon>
        <taxon>Desulfovibrionia</taxon>
        <taxon>Desulfovibrionales</taxon>
        <taxon>Desulfovibrionaceae</taxon>
    </lineage>
</organism>
<dbReference type="EMBL" id="CP046400">
    <property type="protein sequence ID" value="QGY39378.1"/>
    <property type="molecule type" value="Genomic_DNA"/>
</dbReference>
<keyword evidence="6" id="KW-0521">NADP</keyword>
<comment type="similarity">
    <text evidence="2 6">Belongs to the dTDP-4-dehydrorhamnose reductase family.</text>
</comment>
<dbReference type="Proteomes" id="UP000428328">
    <property type="component" value="Chromosome"/>
</dbReference>
<reference evidence="8 9" key="1">
    <citation type="submission" date="2019-11" db="EMBL/GenBank/DDBJ databases">
        <authorList>
            <person name="Zheng R.K."/>
            <person name="Sun C.M."/>
        </authorList>
    </citation>
    <scope>NUCLEOTIDE SEQUENCE [LARGE SCALE GENOMIC DNA]</scope>
    <source>
        <strain evidence="8 9">SRB007</strain>
    </source>
</reference>
<evidence type="ECO:0000256" key="3">
    <source>
        <dbReference type="ARBA" id="ARBA00012929"/>
    </source>
</evidence>
<evidence type="ECO:0000259" key="7">
    <source>
        <dbReference type="Pfam" id="PF04321"/>
    </source>
</evidence>
<comment type="function">
    <text evidence="6">Catalyzes the reduction of dTDP-6-deoxy-L-lyxo-4-hexulose to yield dTDP-L-rhamnose.</text>
</comment>
<dbReference type="PANTHER" id="PTHR10491:SF4">
    <property type="entry name" value="METHIONINE ADENOSYLTRANSFERASE 2 SUBUNIT BETA"/>
    <property type="match status" value="1"/>
</dbReference>
<evidence type="ECO:0000256" key="1">
    <source>
        <dbReference type="ARBA" id="ARBA00004781"/>
    </source>
</evidence>
<keyword evidence="9" id="KW-1185">Reference proteome</keyword>
<evidence type="ECO:0000313" key="9">
    <source>
        <dbReference type="Proteomes" id="UP000428328"/>
    </source>
</evidence>
<evidence type="ECO:0000256" key="2">
    <source>
        <dbReference type="ARBA" id="ARBA00010944"/>
    </source>
</evidence>
<gene>
    <name evidence="8" type="ORF">GM415_04325</name>
</gene>
<comment type="catalytic activity">
    <reaction evidence="5">
        <text>dTDP-beta-L-rhamnose + NADP(+) = dTDP-4-dehydro-beta-L-rhamnose + NADPH + H(+)</text>
        <dbReference type="Rhea" id="RHEA:21796"/>
        <dbReference type="ChEBI" id="CHEBI:15378"/>
        <dbReference type="ChEBI" id="CHEBI:57510"/>
        <dbReference type="ChEBI" id="CHEBI:57783"/>
        <dbReference type="ChEBI" id="CHEBI:58349"/>
        <dbReference type="ChEBI" id="CHEBI:62830"/>
        <dbReference type="EC" id="1.1.1.133"/>
    </reaction>
</comment>
<dbReference type="EC" id="1.1.1.133" evidence="3 6"/>
<dbReference type="GO" id="GO:0008831">
    <property type="term" value="F:dTDP-4-dehydrorhamnose reductase activity"/>
    <property type="evidence" value="ECO:0007669"/>
    <property type="project" value="UniProtKB-EC"/>
</dbReference>
<evidence type="ECO:0000313" key="8">
    <source>
        <dbReference type="EMBL" id="QGY39378.1"/>
    </source>
</evidence>
<dbReference type="AlphaFoldDB" id="A0A6I6JEE3"/>
<sequence length="285" mass="30584">MYAALPKTLVIGASGYIGRAMHQTARRAFPDAMGLTRNSVPLERPDLSILGVEDMGYEWGIIAAAVPGLAHCEAFPQETRRCNVKGTLSLARQLADLGIRPLWFSSDQVFDGTASPYADDAPPSPVNEYGRQKAEVEANFQEASRGMGLIVRLSKVYDTTPGSGALLEGMLTTLRRGGVERAAEDLVFCPTHLDDVTACAFRLMARNESGIANVAAGPISRLDLALMAAEAAGTDRNQVEPIHVADLKESFSRPGPVELLPSPKLAGYVFQDVRTSLARLTGRDA</sequence>
<dbReference type="PANTHER" id="PTHR10491">
    <property type="entry name" value="DTDP-4-DEHYDRORHAMNOSE REDUCTASE"/>
    <property type="match status" value="1"/>
</dbReference>
<dbReference type="Pfam" id="PF04321">
    <property type="entry name" value="RmlD_sub_bind"/>
    <property type="match status" value="1"/>
</dbReference>
<proteinExistence type="inferred from homology"/>
<dbReference type="InterPro" id="IPR005913">
    <property type="entry name" value="dTDP_dehydrorham_reduct"/>
</dbReference>
<name>A0A6I6JEE3_9BACT</name>
<keyword evidence="6" id="KW-0560">Oxidoreductase</keyword>
<feature type="domain" description="RmlD-like substrate binding" evidence="7">
    <location>
        <begin position="7"/>
        <end position="256"/>
    </location>
</feature>
<dbReference type="InterPro" id="IPR029903">
    <property type="entry name" value="RmlD-like-bd"/>
</dbReference>
<protein>
    <recommendedName>
        <fullName evidence="4 6">dTDP-4-dehydrorhamnose reductase</fullName>
        <ecNumber evidence="3 6">1.1.1.133</ecNumber>
    </recommendedName>
</protein>
<dbReference type="SUPFAM" id="SSF51735">
    <property type="entry name" value="NAD(P)-binding Rossmann-fold domains"/>
    <property type="match status" value="1"/>
</dbReference>
<dbReference type="Gene3D" id="3.40.50.720">
    <property type="entry name" value="NAD(P)-binding Rossmann-like Domain"/>
    <property type="match status" value="1"/>
</dbReference>
<comment type="pathway">
    <text evidence="1 6">Carbohydrate biosynthesis; dTDP-L-rhamnose biosynthesis.</text>
</comment>
<dbReference type="InterPro" id="IPR036291">
    <property type="entry name" value="NAD(P)-bd_dom_sf"/>
</dbReference>
<evidence type="ECO:0000256" key="6">
    <source>
        <dbReference type="RuleBase" id="RU364082"/>
    </source>
</evidence>
<evidence type="ECO:0000256" key="4">
    <source>
        <dbReference type="ARBA" id="ARBA00017099"/>
    </source>
</evidence>
<dbReference type="RefSeq" id="WP_158946604.1">
    <property type="nucleotide sequence ID" value="NZ_CP046400.1"/>
</dbReference>
<dbReference type="UniPathway" id="UPA00124"/>
<evidence type="ECO:0000256" key="5">
    <source>
        <dbReference type="ARBA" id="ARBA00048200"/>
    </source>
</evidence>
<dbReference type="GO" id="GO:0019305">
    <property type="term" value="P:dTDP-rhamnose biosynthetic process"/>
    <property type="evidence" value="ECO:0007669"/>
    <property type="project" value="UniProtKB-UniPathway"/>
</dbReference>
<accession>A0A6I6JEE3</accession>